<gene>
    <name evidence="1" type="ORF">PDE_01476</name>
</gene>
<dbReference type="HOGENOM" id="CLU_3417288_0_0_1"/>
<organism evidence="1 2">
    <name type="scientific">Penicillium oxalicum (strain 114-2 / CGMCC 5302)</name>
    <name type="common">Penicillium decumbens</name>
    <dbReference type="NCBI Taxonomy" id="933388"/>
    <lineage>
        <taxon>Eukaryota</taxon>
        <taxon>Fungi</taxon>
        <taxon>Dikarya</taxon>
        <taxon>Ascomycota</taxon>
        <taxon>Pezizomycotina</taxon>
        <taxon>Eurotiomycetes</taxon>
        <taxon>Eurotiomycetidae</taxon>
        <taxon>Eurotiales</taxon>
        <taxon>Aspergillaceae</taxon>
        <taxon>Penicillium</taxon>
    </lineage>
</organism>
<dbReference type="EMBL" id="KB644409">
    <property type="protein sequence ID" value="EPS26539.1"/>
    <property type="molecule type" value="Genomic_DNA"/>
</dbReference>
<name>S7Z8K8_PENO1</name>
<reference evidence="1 2" key="1">
    <citation type="journal article" date="2013" name="PLoS ONE">
        <title>Genomic and secretomic analyses reveal unique features of the lignocellulolytic enzyme system of Penicillium decumbens.</title>
        <authorList>
            <person name="Liu G."/>
            <person name="Zhang L."/>
            <person name="Wei X."/>
            <person name="Zou G."/>
            <person name="Qin Y."/>
            <person name="Ma L."/>
            <person name="Li J."/>
            <person name="Zheng H."/>
            <person name="Wang S."/>
            <person name="Wang C."/>
            <person name="Xun L."/>
            <person name="Zhao G.-P."/>
            <person name="Zhou Z."/>
            <person name="Qu Y."/>
        </authorList>
    </citation>
    <scope>NUCLEOTIDE SEQUENCE [LARGE SCALE GENOMIC DNA]</scope>
    <source>
        <strain evidence="2">114-2 / CGMCC 5302</strain>
    </source>
</reference>
<dbReference type="Proteomes" id="UP000019376">
    <property type="component" value="Unassembled WGS sequence"/>
</dbReference>
<evidence type="ECO:0000313" key="1">
    <source>
        <dbReference type="EMBL" id="EPS26539.1"/>
    </source>
</evidence>
<proteinExistence type="predicted"/>
<protein>
    <submittedName>
        <fullName evidence="1">Uncharacterized protein</fullName>
    </submittedName>
</protein>
<dbReference type="AlphaFoldDB" id="S7Z8K8"/>
<keyword evidence="2" id="KW-1185">Reference proteome</keyword>
<sequence>MVEVVLFAPKSNNSIINKALRPYLST</sequence>
<accession>S7Z8K8</accession>
<evidence type="ECO:0000313" key="2">
    <source>
        <dbReference type="Proteomes" id="UP000019376"/>
    </source>
</evidence>